<dbReference type="PANTHER" id="PTHR21294">
    <property type="entry name" value="ELECTRON TRANSFER FLAVOPROTEIN BETA-SUBUNIT"/>
    <property type="match status" value="1"/>
</dbReference>
<feature type="non-terminal residue" evidence="2">
    <location>
        <position position="181"/>
    </location>
</feature>
<feature type="domain" description="Electron transfer flavoprotein alpha/beta-subunit N-terminal" evidence="1">
    <location>
        <begin position="22"/>
        <end position="181"/>
    </location>
</feature>
<dbReference type="EMBL" id="BARS01036839">
    <property type="protein sequence ID" value="GAG19497.1"/>
    <property type="molecule type" value="Genomic_DNA"/>
</dbReference>
<dbReference type="SMART" id="SM00893">
    <property type="entry name" value="ETF"/>
    <property type="match status" value="1"/>
</dbReference>
<name>X0W8E9_9ZZZZ</name>
<proteinExistence type="predicted"/>
<organism evidence="2">
    <name type="scientific">marine sediment metagenome</name>
    <dbReference type="NCBI Taxonomy" id="412755"/>
    <lineage>
        <taxon>unclassified sequences</taxon>
        <taxon>metagenomes</taxon>
        <taxon>ecological metagenomes</taxon>
    </lineage>
</organism>
<dbReference type="CDD" id="cd01714">
    <property type="entry name" value="ETF_beta"/>
    <property type="match status" value="1"/>
</dbReference>
<dbReference type="Pfam" id="PF01012">
    <property type="entry name" value="ETF"/>
    <property type="match status" value="1"/>
</dbReference>
<dbReference type="Gene3D" id="3.40.50.620">
    <property type="entry name" value="HUPs"/>
    <property type="match status" value="1"/>
</dbReference>
<dbReference type="InterPro" id="IPR012255">
    <property type="entry name" value="ETF_b"/>
</dbReference>
<protein>
    <recommendedName>
        <fullName evidence="1">Electron transfer flavoprotein alpha/beta-subunit N-terminal domain-containing protein</fullName>
    </recommendedName>
</protein>
<dbReference type="PANTHER" id="PTHR21294:SF17">
    <property type="entry name" value="PROTEIN FIXA"/>
    <property type="match status" value="1"/>
</dbReference>
<evidence type="ECO:0000313" key="2">
    <source>
        <dbReference type="EMBL" id="GAG19497.1"/>
    </source>
</evidence>
<evidence type="ECO:0000259" key="1">
    <source>
        <dbReference type="SMART" id="SM00893"/>
    </source>
</evidence>
<sequence>MDIIVCIKQVPDTLEVKVNTETNTLIRQGVESVINPFDLNGIEQGLRLKEQFGGTVTVLSMGPPQVADTLREAISMGADNAVMLSDINFAGADTLATSYTLARAVRKIGRFDLVICGRQAVDGDTAHVGPSLAEKLGVPHISCVIKIDEVTDKYMVTGRMTEDGTEKVKLSLPGLITVSKR</sequence>
<accession>X0W8E9</accession>
<dbReference type="InterPro" id="IPR033948">
    <property type="entry name" value="ETF_beta_N"/>
</dbReference>
<gene>
    <name evidence="2" type="ORF">S01H1_56564</name>
</gene>
<reference evidence="2" key="1">
    <citation type="journal article" date="2014" name="Front. Microbiol.">
        <title>High frequency of phylogenetically diverse reductive dehalogenase-homologous genes in deep subseafloor sedimentary metagenomes.</title>
        <authorList>
            <person name="Kawai M."/>
            <person name="Futagami T."/>
            <person name="Toyoda A."/>
            <person name="Takaki Y."/>
            <person name="Nishi S."/>
            <person name="Hori S."/>
            <person name="Arai W."/>
            <person name="Tsubouchi T."/>
            <person name="Morono Y."/>
            <person name="Uchiyama I."/>
            <person name="Ito T."/>
            <person name="Fujiyama A."/>
            <person name="Inagaki F."/>
            <person name="Takami H."/>
        </authorList>
    </citation>
    <scope>NUCLEOTIDE SEQUENCE</scope>
    <source>
        <strain evidence="2">Expedition CK06-06</strain>
    </source>
</reference>
<dbReference type="SUPFAM" id="SSF52402">
    <property type="entry name" value="Adenine nucleotide alpha hydrolases-like"/>
    <property type="match status" value="1"/>
</dbReference>
<dbReference type="InterPro" id="IPR014730">
    <property type="entry name" value="ETF_a/b_N"/>
</dbReference>
<dbReference type="GO" id="GO:0009055">
    <property type="term" value="F:electron transfer activity"/>
    <property type="evidence" value="ECO:0007669"/>
    <property type="project" value="InterPro"/>
</dbReference>
<dbReference type="AlphaFoldDB" id="X0W8E9"/>
<dbReference type="InterPro" id="IPR014729">
    <property type="entry name" value="Rossmann-like_a/b/a_fold"/>
</dbReference>
<comment type="caution">
    <text evidence="2">The sequence shown here is derived from an EMBL/GenBank/DDBJ whole genome shotgun (WGS) entry which is preliminary data.</text>
</comment>